<protein>
    <submittedName>
        <fullName evidence="2">Uncharacterized protein</fullName>
    </submittedName>
</protein>
<accession>A0ABR7R2P2</accession>
<evidence type="ECO:0000256" key="1">
    <source>
        <dbReference type="SAM" id="MobiDB-lite"/>
    </source>
</evidence>
<proteinExistence type="predicted"/>
<reference evidence="2 3" key="1">
    <citation type="journal article" date="2009" name="Int. J. Syst. Evol. Microbiol.">
        <title>Transfer of Teichococcus ludipueritiae and Muricoccus roseus to the genus Roseomonas, as Roseomonas ludipueritiae comb. nov. and Roseomonas rosea comb. nov., respectively, and emended description of the genus Roseomonas.</title>
        <authorList>
            <person name="Sanchez-Porro C."/>
            <person name="Gallego V."/>
            <person name="Busse H.J."/>
            <person name="Kampfer P."/>
            <person name="Ventosa A."/>
        </authorList>
    </citation>
    <scope>NUCLEOTIDE SEQUENCE [LARGE SCALE GENOMIC DNA]</scope>
    <source>
        <strain evidence="2 3">DSM 14915</strain>
    </source>
</reference>
<evidence type="ECO:0000313" key="3">
    <source>
        <dbReference type="Proteomes" id="UP000603940"/>
    </source>
</evidence>
<organism evidence="2 3">
    <name type="scientific">Pseudoroseomonas ludipueritiae</name>
    <dbReference type="NCBI Taxonomy" id="198093"/>
    <lineage>
        <taxon>Bacteria</taxon>
        <taxon>Pseudomonadati</taxon>
        <taxon>Pseudomonadota</taxon>
        <taxon>Alphaproteobacteria</taxon>
        <taxon>Acetobacterales</taxon>
        <taxon>Acetobacteraceae</taxon>
        <taxon>Pseudoroseomonas</taxon>
    </lineage>
</organism>
<gene>
    <name evidence="2" type="ORF">IBL25_02880</name>
</gene>
<dbReference type="RefSeq" id="WP_187777051.1">
    <property type="nucleotide sequence ID" value="NZ_JACTUZ010000005.1"/>
</dbReference>
<name>A0ABR7R2P2_9PROT</name>
<evidence type="ECO:0000313" key="2">
    <source>
        <dbReference type="EMBL" id="MBC9175890.1"/>
    </source>
</evidence>
<sequence>MDAAISGERRRDGYEQGLQPGPIAHGCRELFGQKMRHIVIDKKQK</sequence>
<feature type="region of interest" description="Disordered" evidence="1">
    <location>
        <begin position="1"/>
        <end position="25"/>
    </location>
</feature>
<dbReference type="EMBL" id="JACTUZ010000005">
    <property type="protein sequence ID" value="MBC9175890.1"/>
    <property type="molecule type" value="Genomic_DNA"/>
</dbReference>
<keyword evidence="3" id="KW-1185">Reference proteome</keyword>
<dbReference type="Proteomes" id="UP000603940">
    <property type="component" value="Unassembled WGS sequence"/>
</dbReference>
<comment type="caution">
    <text evidence="2">The sequence shown here is derived from an EMBL/GenBank/DDBJ whole genome shotgun (WGS) entry which is preliminary data.</text>
</comment>